<accession>A0A9D1K987</accession>
<proteinExistence type="predicted"/>
<reference evidence="2" key="1">
    <citation type="submission" date="2020-10" db="EMBL/GenBank/DDBJ databases">
        <authorList>
            <person name="Gilroy R."/>
        </authorList>
    </citation>
    <scope>NUCLEOTIDE SEQUENCE</scope>
    <source>
        <strain evidence="2">14508</strain>
    </source>
</reference>
<feature type="non-terminal residue" evidence="2">
    <location>
        <position position="192"/>
    </location>
</feature>
<evidence type="ECO:0008006" key="4">
    <source>
        <dbReference type="Google" id="ProtNLM"/>
    </source>
</evidence>
<gene>
    <name evidence="2" type="ORF">IAD04_01100</name>
</gene>
<protein>
    <recommendedName>
        <fullName evidence="4">Lipoprotein</fullName>
    </recommendedName>
</protein>
<keyword evidence="1" id="KW-0732">Signal</keyword>
<organism evidence="2 3">
    <name type="scientific">Candidatus Caccosoma faecigallinarum</name>
    <dbReference type="NCBI Taxonomy" id="2840720"/>
    <lineage>
        <taxon>Bacteria</taxon>
        <taxon>Bacillati</taxon>
        <taxon>Bacillota</taxon>
        <taxon>Bacillota incertae sedis</taxon>
        <taxon>Candidatus Caccosoma</taxon>
    </lineage>
</organism>
<sequence>MNKFKLSFVVLALSCCLVSCKSSKQPNLSIKINEYSSYQEMVEAEQTNYVNDYKEKNKILFELGTDGFNTKYYIGGICYCPLEYKKIGHVHEKTENCPNLRYRELFIEFYDNDNCVTLIYKDELDFDLNTLSWKKSDGGNCYRYEKHYSDKEQYILKDEHYNVIVGLKLLKEDETLKQFFFDRITEQLNMSI</sequence>
<feature type="chain" id="PRO_5038636760" description="Lipoprotein" evidence="1">
    <location>
        <begin position="22"/>
        <end position="192"/>
    </location>
</feature>
<evidence type="ECO:0000313" key="3">
    <source>
        <dbReference type="Proteomes" id="UP000886893"/>
    </source>
</evidence>
<reference evidence="2" key="2">
    <citation type="journal article" date="2021" name="PeerJ">
        <title>Extensive microbial diversity within the chicken gut microbiome revealed by metagenomics and culture.</title>
        <authorList>
            <person name="Gilroy R."/>
            <person name="Ravi A."/>
            <person name="Getino M."/>
            <person name="Pursley I."/>
            <person name="Horton D.L."/>
            <person name="Alikhan N.F."/>
            <person name="Baker D."/>
            <person name="Gharbi K."/>
            <person name="Hall N."/>
            <person name="Watson M."/>
            <person name="Adriaenssens E.M."/>
            <person name="Foster-Nyarko E."/>
            <person name="Jarju S."/>
            <person name="Secka A."/>
            <person name="Antonio M."/>
            <person name="Oren A."/>
            <person name="Chaudhuri R.R."/>
            <person name="La Ragione R."/>
            <person name="Hildebrand F."/>
            <person name="Pallen M.J."/>
        </authorList>
    </citation>
    <scope>NUCLEOTIDE SEQUENCE</scope>
    <source>
        <strain evidence="2">14508</strain>
    </source>
</reference>
<feature type="signal peptide" evidence="1">
    <location>
        <begin position="1"/>
        <end position="21"/>
    </location>
</feature>
<evidence type="ECO:0000256" key="1">
    <source>
        <dbReference type="SAM" id="SignalP"/>
    </source>
</evidence>
<dbReference type="EMBL" id="DVKI01000035">
    <property type="protein sequence ID" value="HIT16962.1"/>
    <property type="molecule type" value="Genomic_DNA"/>
</dbReference>
<dbReference type="AlphaFoldDB" id="A0A9D1K987"/>
<name>A0A9D1K987_9FIRM</name>
<evidence type="ECO:0000313" key="2">
    <source>
        <dbReference type="EMBL" id="HIT16962.1"/>
    </source>
</evidence>
<comment type="caution">
    <text evidence="2">The sequence shown here is derived from an EMBL/GenBank/DDBJ whole genome shotgun (WGS) entry which is preliminary data.</text>
</comment>
<dbReference type="Proteomes" id="UP000886893">
    <property type="component" value="Unassembled WGS sequence"/>
</dbReference>